<evidence type="ECO:0000256" key="1">
    <source>
        <dbReference type="SAM" id="MobiDB-lite"/>
    </source>
</evidence>
<accession>A0A395GYI3</accession>
<dbReference type="EMBL" id="KZ824439">
    <property type="protein sequence ID" value="RAL00651.1"/>
    <property type="molecule type" value="Genomic_DNA"/>
</dbReference>
<proteinExistence type="predicted"/>
<dbReference type="RefSeq" id="XP_025574978.1">
    <property type="nucleotide sequence ID" value="XM_025724943.1"/>
</dbReference>
<protein>
    <submittedName>
        <fullName evidence="2">Uncharacterized protein</fullName>
    </submittedName>
</protein>
<dbReference type="VEuPathDB" id="FungiDB:BO80DRAFT_94467"/>
<gene>
    <name evidence="2" type="ORF">BO80DRAFT_94467</name>
</gene>
<feature type="compositionally biased region" description="Polar residues" evidence="1">
    <location>
        <begin position="64"/>
        <end position="75"/>
    </location>
</feature>
<dbReference type="GeneID" id="37229808"/>
<dbReference type="AlphaFoldDB" id="A0A395GYI3"/>
<dbReference type="Proteomes" id="UP000249402">
    <property type="component" value="Unassembled WGS sequence"/>
</dbReference>
<feature type="region of interest" description="Disordered" evidence="1">
    <location>
        <begin position="42"/>
        <end position="83"/>
    </location>
</feature>
<reference evidence="2 3" key="1">
    <citation type="submission" date="2018-02" db="EMBL/GenBank/DDBJ databases">
        <title>The genomes of Aspergillus section Nigri reveals drivers in fungal speciation.</title>
        <authorList>
            <consortium name="DOE Joint Genome Institute"/>
            <person name="Vesth T.C."/>
            <person name="Nybo J."/>
            <person name="Theobald S."/>
            <person name="Brandl J."/>
            <person name="Frisvad J.C."/>
            <person name="Nielsen K.F."/>
            <person name="Lyhne E.K."/>
            <person name="Kogle M.E."/>
            <person name="Kuo A."/>
            <person name="Riley R."/>
            <person name="Clum A."/>
            <person name="Nolan M."/>
            <person name="Lipzen A."/>
            <person name="Salamov A."/>
            <person name="Henrissat B."/>
            <person name="Wiebenga A."/>
            <person name="De vries R.P."/>
            <person name="Grigoriev I.V."/>
            <person name="Mortensen U.H."/>
            <person name="Andersen M.R."/>
            <person name="Baker S.E."/>
        </authorList>
    </citation>
    <scope>NUCLEOTIDE SEQUENCE [LARGE SCALE GENOMIC DNA]</scope>
    <source>
        <strain evidence="2 3">CBS 121593</strain>
    </source>
</reference>
<evidence type="ECO:0000313" key="2">
    <source>
        <dbReference type="EMBL" id="RAL00651.1"/>
    </source>
</evidence>
<evidence type="ECO:0000313" key="3">
    <source>
        <dbReference type="Proteomes" id="UP000249402"/>
    </source>
</evidence>
<name>A0A395GYI3_9EURO</name>
<organism evidence="2 3">
    <name type="scientific">Aspergillus ibericus CBS 121593</name>
    <dbReference type="NCBI Taxonomy" id="1448316"/>
    <lineage>
        <taxon>Eukaryota</taxon>
        <taxon>Fungi</taxon>
        <taxon>Dikarya</taxon>
        <taxon>Ascomycota</taxon>
        <taxon>Pezizomycotina</taxon>
        <taxon>Eurotiomycetes</taxon>
        <taxon>Eurotiomycetidae</taxon>
        <taxon>Eurotiales</taxon>
        <taxon>Aspergillaceae</taxon>
        <taxon>Aspergillus</taxon>
        <taxon>Aspergillus subgen. Circumdati</taxon>
    </lineage>
</organism>
<sequence length="105" mass="11374">MDGHRYQLIWAPDGARPGSANWLSGRGGGPKIRPCHRHIIRPGLTVPDSKPGGSSPAPLPITRTVRSSPMTSSPHPQALDRSIVGRCLRNTVWSRPRAGAPDQRE</sequence>
<keyword evidence="3" id="KW-1185">Reference proteome</keyword>